<dbReference type="EMBL" id="CP049140">
    <property type="protein sequence ID" value="QIE87360.1"/>
    <property type="molecule type" value="Genomic_DNA"/>
</dbReference>
<evidence type="ECO:0000313" key="2">
    <source>
        <dbReference type="Proteomes" id="UP000501063"/>
    </source>
</evidence>
<proteinExistence type="predicted"/>
<accession>A0A6G6IX17</accession>
<organism evidence="1 2">
    <name type="scientific">Pseudomonas nitroreducens</name>
    <dbReference type="NCBI Taxonomy" id="46680"/>
    <lineage>
        <taxon>Bacteria</taxon>
        <taxon>Pseudomonadati</taxon>
        <taxon>Pseudomonadota</taxon>
        <taxon>Gammaproteobacteria</taxon>
        <taxon>Pseudomonadales</taxon>
        <taxon>Pseudomonadaceae</taxon>
        <taxon>Pseudomonas</taxon>
    </lineage>
</organism>
<gene>
    <name evidence="1" type="ORF">G5B91_14225</name>
</gene>
<name>A0A6G6IX17_PSENT</name>
<evidence type="ECO:0000313" key="1">
    <source>
        <dbReference type="EMBL" id="QIE87360.1"/>
    </source>
</evidence>
<reference evidence="1 2" key="1">
    <citation type="submission" date="2020-02" db="EMBL/GenBank/DDBJ databases">
        <title>Integrative conjugative elements (ICEs) and plasmids drive adaptation of Pseudomonas nitroreducens strain HBP1 to wastewater environment.</title>
        <authorList>
            <person name="Sentchilo V."/>
            <person name="Carraro N."/>
            <person name="Bertelli C."/>
            <person name="van der Meer J.R."/>
        </authorList>
    </citation>
    <scope>NUCLEOTIDE SEQUENCE [LARGE SCALE GENOMIC DNA]</scope>
    <source>
        <strain evidence="1 2">HBP1</strain>
    </source>
</reference>
<protein>
    <submittedName>
        <fullName evidence="1">Uncharacterized protein</fullName>
    </submittedName>
</protein>
<sequence length="94" mass="10715">MSEVITHAYTPMMNVDAMSEQDCRQALKDLLQDGFAKDQQLIELKVGCQKLDGMLVKLLDLFISESYSKLHAEMKPMAEYLQEQRAAQAARKVH</sequence>
<dbReference type="Proteomes" id="UP000501063">
    <property type="component" value="Chromosome"/>
</dbReference>
<dbReference type="RefSeq" id="WP_051445541.1">
    <property type="nucleotide sequence ID" value="NZ_CP049140.1"/>
</dbReference>
<dbReference type="KEGG" id="pnt:G5B91_14225"/>
<dbReference type="AlphaFoldDB" id="A0A6G6IX17"/>